<dbReference type="GO" id="GO:0016616">
    <property type="term" value="F:oxidoreductase activity, acting on the CH-OH group of donors, NAD or NADP as acceptor"/>
    <property type="evidence" value="ECO:0007669"/>
    <property type="project" value="TreeGrafter"/>
</dbReference>
<evidence type="ECO:0000313" key="3">
    <source>
        <dbReference type="EMBL" id="PCR89012.1"/>
    </source>
</evidence>
<dbReference type="AlphaFoldDB" id="A0A2A5QQC7"/>
<reference evidence="3 4" key="1">
    <citation type="submission" date="2017-09" db="EMBL/GenBank/DDBJ databases">
        <title>Genome sequences of Natrinema ejinorence JCM 13890T.</title>
        <authorList>
            <person name="Roh S.W."/>
            <person name="Kim Y.B."/>
            <person name="Kim J.Y."/>
        </authorList>
    </citation>
    <scope>NUCLEOTIDE SEQUENCE [LARGE SCALE GENOMIC DNA]</scope>
    <source>
        <strain evidence="3 4">JCM 13890</strain>
    </source>
</reference>
<dbReference type="PRINTS" id="PR00080">
    <property type="entry name" value="SDRFAMILY"/>
</dbReference>
<dbReference type="RefSeq" id="WP_097382029.1">
    <property type="nucleotide sequence ID" value="NZ_NXNI01000002.1"/>
</dbReference>
<evidence type="ECO:0000313" key="4">
    <source>
        <dbReference type="Proteomes" id="UP000219689"/>
    </source>
</evidence>
<accession>A0A2A5QQC7</accession>
<dbReference type="PRINTS" id="PR00081">
    <property type="entry name" value="GDHRDH"/>
</dbReference>
<dbReference type="EMBL" id="NXNI01000002">
    <property type="protein sequence ID" value="PCR89012.1"/>
    <property type="molecule type" value="Genomic_DNA"/>
</dbReference>
<dbReference type="Gene3D" id="3.40.50.720">
    <property type="entry name" value="NAD(P)-binding Rossmann-like Domain"/>
    <property type="match status" value="1"/>
</dbReference>
<dbReference type="NCBIfam" id="NF006619">
    <property type="entry name" value="PRK09186.1"/>
    <property type="match status" value="1"/>
</dbReference>
<gene>
    <name evidence="3" type="ORF">CP557_21340</name>
</gene>
<dbReference type="Pfam" id="PF13561">
    <property type="entry name" value="adh_short_C2"/>
    <property type="match status" value="1"/>
</dbReference>
<name>A0A2A5QQC7_9EURY</name>
<protein>
    <submittedName>
        <fullName evidence="3">Short-chain dehydrogenase</fullName>
    </submittedName>
</protein>
<keyword evidence="4" id="KW-1185">Reference proteome</keyword>
<comment type="similarity">
    <text evidence="1">Belongs to the short-chain dehydrogenases/reductases (SDR) family.</text>
</comment>
<dbReference type="OrthoDB" id="7442at2157"/>
<evidence type="ECO:0000256" key="2">
    <source>
        <dbReference type="ARBA" id="ARBA00023002"/>
    </source>
</evidence>
<sequence>MTVEFDLDGQTAVVTGGAGLIGRALSRGLADYGANVVVADVERSTGGDLARRIGDHATYIQTDITDGEAVENLIETVINEFGSIDILVNAAYPRNENYGQPYEEITLADWRENVDLHLNSYFYTAYCASLAMKDQDSGGSIINVGSIYGVQAPDFNVYDNTPITSPVEYAAIKGGILNLTRYMASYLGEHNIRVNAVSPGGIRNEQESTFIEQYEARTPLGRLGDPADLIGAVVYLASDAASYVTGHNLVVDGGWTAK</sequence>
<organism evidence="3 4">
    <name type="scientific">Natrinema ejinorense</name>
    <dbReference type="NCBI Taxonomy" id="373386"/>
    <lineage>
        <taxon>Archaea</taxon>
        <taxon>Methanobacteriati</taxon>
        <taxon>Methanobacteriota</taxon>
        <taxon>Stenosarchaea group</taxon>
        <taxon>Halobacteria</taxon>
        <taxon>Halobacteriales</taxon>
        <taxon>Natrialbaceae</taxon>
        <taxon>Natrinema</taxon>
    </lineage>
</organism>
<dbReference type="InterPro" id="IPR036291">
    <property type="entry name" value="NAD(P)-bd_dom_sf"/>
</dbReference>
<proteinExistence type="inferred from homology"/>
<dbReference type="FunFam" id="3.40.50.720:FF:000084">
    <property type="entry name" value="Short-chain dehydrogenase reductase"/>
    <property type="match status" value="1"/>
</dbReference>
<dbReference type="Proteomes" id="UP000219689">
    <property type="component" value="Unassembled WGS sequence"/>
</dbReference>
<keyword evidence="2" id="KW-0560">Oxidoreductase</keyword>
<evidence type="ECO:0000256" key="1">
    <source>
        <dbReference type="ARBA" id="ARBA00006484"/>
    </source>
</evidence>
<dbReference type="PANTHER" id="PTHR42760:SF133">
    <property type="entry name" value="3-OXOACYL-[ACYL-CARRIER-PROTEIN] REDUCTASE"/>
    <property type="match status" value="1"/>
</dbReference>
<dbReference type="SUPFAM" id="SSF51735">
    <property type="entry name" value="NAD(P)-binding Rossmann-fold domains"/>
    <property type="match status" value="1"/>
</dbReference>
<dbReference type="PANTHER" id="PTHR42760">
    <property type="entry name" value="SHORT-CHAIN DEHYDROGENASES/REDUCTASES FAMILY MEMBER"/>
    <property type="match status" value="1"/>
</dbReference>
<dbReference type="InterPro" id="IPR002347">
    <property type="entry name" value="SDR_fam"/>
</dbReference>
<comment type="caution">
    <text evidence="3">The sequence shown here is derived from an EMBL/GenBank/DDBJ whole genome shotgun (WGS) entry which is preliminary data.</text>
</comment>